<evidence type="ECO:0000313" key="2">
    <source>
        <dbReference type="EMBL" id="SVB54380.1"/>
    </source>
</evidence>
<keyword evidence="1" id="KW-0472">Membrane</keyword>
<keyword evidence="1" id="KW-0812">Transmembrane</keyword>
<keyword evidence="1" id="KW-1133">Transmembrane helix</keyword>
<evidence type="ECO:0000256" key="1">
    <source>
        <dbReference type="SAM" id="Phobius"/>
    </source>
</evidence>
<proteinExistence type="predicted"/>
<name>A0A382EUJ2_9ZZZZ</name>
<reference evidence="2" key="1">
    <citation type="submission" date="2018-05" db="EMBL/GenBank/DDBJ databases">
        <authorList>
            <person name="Lanie J.A."/>
            <person name="Ng W.-L."/>
            <person name="Kazmierczak K.M."/>
            <person name="Andrzejewski T.M."/>
            <person name="Davidsen T.M."/>
            <person name="Wayne K.J."/>
            <person name="Tettelin H."/>
            <person name="Glass J.I."/>
            <person name="Rusch D."/>
            <person name="Podicherti R."/>
            <person name="Tsui H.-C.T."/>
            <person name="Winkler M.E."/>
        </authorList>
    </citation>
    <scope>NUCLEOTIDE SEQUENCE</scope>
</reference>
<gene>
    <name evidence="2" type="ORF">METZ01_LOCUS207234</name>
</gene>
<dbReference type="InterPro" id="IPR007462">
    <property type="entry name" value="COV1-like"/>
</dbReference>
<dbReference type="PANTHER" id="PTHR31876:SF26">
    <property type="entry name" value="PROTEIN LIKE COV 2"/>
    <property type="match status" value="1"/>
</dbReference>
<organism evidence="2">
    <name type="scientific">marine metagenome</name>
    <dbReference type="NCBI Taxonomy" id="408172"/>
    <lineage>
        <taxon>unclassified sequences</taxon>
        <taxon>metagenomes</taxon>
        <taxon>ecological metagenomes</taxon>
    </lineage>
</organism>
<dbReference type="AlphaFoldDB" id="A0A382EUJ2"/>
<dbReference type="EMBL" id="UINC01046406">
    <property type="protein sequence ID" value="SVB54380.1"/>
    <property type="molecule type" value="Genomic_DNA"/>
</dbReference>
<dbReference type="Pfam" id="PF04367">
    <property type="entry name" value="DUF502"/>
    <property type="match status" value="1"/>
</dbReference>
<protein>
    <recommendedName>
        <fullName evidence="3">DUF502 domain-containing protein</fullName>
    </recommendedName>
</protein>
<dbReference type="PANTHER" id="PTHR31876">
    <property type="entry name" value="COV-LIKE PROTEIN 1"/>
    <property type="match status" value="1"/>
</dbReference>
<accession>A0A382EUJ2</accession>
<evidence type="ECO:0008006" key="3">
    <source>
        <dbReference type="Google" id="ProtNLM"/>
    </source>
</evidence>
<feature type="transmembrane region" description="Helical" evidence="1">
    <location>
        <begin position="20"/>
        <end position="44"/>
    </location>
</feature>
<sequence>MIWDFLYDSLLPVFNLAESGVVYPAGIYLQITIVAILIMSLYVLGWIAHTVVGAQAITYWHNLIEKIPLVRGVYRVIHQITDMFSDNPLSGKPVVVLEFPRQGILSLGVVTSRFIMPDGEEYLTVYVPTIPIPTSGYMALVKEDQVTHTNMAFEEATRIILSGGVLSEEITRAHYMQHRSS</sequence>